<dbReference type="EMBL" id="JAPEVG010000521">
    <property type="protein sequence ID" value="KAJ8461821.1"/>
    <property type="molecule type" value="Genomic_DNA"/>
</dbReference>
<protein>
    <submittedName>
        <fullName evidence="2">Uncharacterized protein</fullName>
    </submittedName>
</protein>
<name>A0AAD7X469_9APHY</name>
<reference evidence="2" key="1">
    <citation type="submission" date="2022-11" db="EMBL/GenBank/DDBJ databases">
        <title>Genome Sequence of Cubamyces cubensis.</title>
        <authorList>
            <person name="Buettner E."/>
        </authorList>
    </citation>
    <scope>NUCLEOTIDE SEQUENCE</scope>
    <source>
        <strain evidence="2">MPL-01</strain>
    </source>
</reference>
<feature type="compositionally biased region" description="Basic and acidic residues" evidence="1">
    <location>
        <begin position="99"/>
        <end position="108"/>
    </location>
</feature>
<feature type="compositionally biased region" description="Basic and acidic residues" evidence="1">
    <location>
        <begin position="126"/>
        <end position="150"/>
    </location>
</feature>
<proteinExistence type="predicted"/>
<evidence type="ECO:0000313" key="2">
    <source>
        <dbReference type="EMBL" id="KAJ8461821.1"/>
    </source>
</evidence>
<organism evidence="2 3">
    <name type="scientific">Trametes cubensis</name>
    <dbReference type="NCBI Taxonomy" id="1111947"/>
    <lineage>
        <taxon>Eukaryota</taxon>
        <taxon>Fungi</taxon>
        <taxon>Dikarya</taxon>
        <taxon>Basidiomycota</taxon>
        <taxon>Agaricomycotina</taxon>
        <taxon>Agaricomycetes</taxon>
        <taxon>Polyporales</taxon>
        <taxon>Polyporaceae</taxon>
        <taxon>Trametes</taxon>
    </lineage>
</organism>
<feature type="region of interest" description="Disordered" evidence="1">
    <location>
        <begin position="1"/>
        <end position="26"/>
    </location>
</feature>
<dbReference type="Proteomes" id="UP001215151">
    <property type="component" value="Unassembled WGS sequence"/>
</dbReference>
<feature type="compositionally biased region" description="Basic residues" evidence="1">
    <location>
        <begin position="1"/>
        <end position="17"/>
    </location>
</feature>
<gene>
    <name evidence="2" type="ORF">ONZ51_g11295</name>
</gene>
<sequence length="181" mass="20217">MEAVPRRHRLPRHHLHLTRPTLNPPAKLPIQKLKPVKHLDPSHPALSAHLHRAQLDAPRDPHRWHGAACGAAAIVPPHHPNTRGQEDGKDGKDEDSEVDERKDEEGHIGSHRTRLRRASPCGAAALERRGLTRTENHGRREGEGAKLQREGEDEAEDDKGTKGQGRVGKAGRRRRSCETEQ</sequence>
<evidence type="ECO:0000313" key="3">
    <source>
        <dbReference type="Proteomes" id="UP001215151"/>
    </source>
</evidence>
<keyword evidence="3" id="KW-1185">Reference proteome</keyword>
<feature type="region of interest" description="Disordered" evidence="1">
    <location>
        <begin position="73"/>
        <end position="181"/>
    </location>
</feature>
<evidence type="ECO:0000256" key="1">
    <source>
        <dbReference type="SAM" id="MobiDB-lite"/>
    </source>
</evidence>
<comment type="caution">
    <text evidence="2">The sequence shown here is derived from an EMBL/GenBank/DDBJ whole genome shotgun (WGS) entry which is preliminary data.</text>
</comment>
<accession>A0AAD7X469</accession>
<dbReference type="AlphaFoldDB" id="A0AAD7X469"/>